<dbReference type="EMBL" id="JAPQKP010000003">
    <property type="protein sequence ID" value="KAJ5199873.1"/>
    <property type="molecule type" value="Genomic_DNA"/>
</dbReference>
<organism evidence="1 2">
    <name type="scientific">Penicillium cf. griseofulvum</name>
    <dbReference type="NCBI Taxonomy" id="2972120"/>
    <lineage>
        <taxon>Eukaryota</taxon>
        <taxon>Fungi</taxon>
        <taxon>Dikarya</taxon>
        <taxon>Ascomycota</taxon>
        <taxon>Pezizomycotina</taxon>
        <taxon>Eurotiomycetes</taxon>
        <taxon>Eurotiomycetidae</taxon>
        <taxon>Eurotiales</taxon>
        <taxon>Aspergillaceae</taxon>
        <taxon>Penicillium</taxon>
    </lineage>
</organism>
<evidence type="ECO:0000313" key="2">
    <source>
        <dbReference type="Proteomes" id="UP001150879"/>
    </source>
</evidence>
<accession>A0A9W9JMT5</accession>
<reference evidence="1" key="1">
    <citation type="submission" date="2022-11" db="EMBL/GenBank/DDBJ databases">
        <authorList>
            <person name="Petersen C."/>
        </authorList>
    </citation>
    <scope>NUCLEOTIDE SEQUENCE</scope>
    <source>
        <strain evidence="1">IBT 16849</strain>
    </source>
</reference>
<dbReference type="OrthoDB" id="4062651at2759"/>
<proteinExistence type="predicted"/>
<dbReference type="Proteomes" id="UP001150879">
    <property type="component" value="Unassembled WGS sequence"/>
</dbReference>
<dbReference type="AlphaFoldDB" id="A0A9W9JMT5"/>
<sequence length="296" mass="33653">MNISNNLRQHYVFPAAGFIAFPDIGDYLTYEDPAEQMKSTPPAPNANWRIDGAAFGVYYWVTPVSMHPLPPMNIHLKIPDQTAWPRELWVPLSARDSVHMSDERIKSLGITEHLTRALNAWWERDPEARETYKKLPFGSYISCSEIKVNPEDMDFYYLPNEDLDELLLTAKELQSMWGFDQIPDSVPIEQPHCERHIQASVGLVTLAGTQEQYVFKGRSRPNALYNEIKMLLSIDRHPNIIERPVKLVTIQLDATSEARVCGFLLPYHENGALQEALPQLRLQGELKLCAGGPPTS</sequence>
<gene>
    <name evidence="1" type="ORF">N7472_005077</name>
</gene>
<evidence type="ECO:0000313" key="1">
    <source>
        <dbReference type="EMBL" id="KAJ5199873.1"/>
    </source>
</evidence>
<comment type="caution">
    <text evidence="1">The sequence shown here is derived from an EMBL/GenBank/DDBJ whole genome shotgun (WGS) entry which is preliminary data.</text>
</comment>
<reference evidence="1" key="2">
    <citation type="journal article" date="2023" name="IMA Fungus">
        <title>Comparative genomic study of the Penicillium genus elucidates a diverse pangenome and 15 lateral gene transfer events.</title>
        <authorList>
            <person name="Petersen C."/>
            <person name="Sorensen T."/>
            <person name="Nielsen M.R."/>
            <person name="Sondergaard T.E."/>
            <person name="Sorensen J.L."/>
            <person name="Fitzpatrick D.A."/>
            <person name="Frisvad J.C."/>
            <person name="Nielsen K.L."/>
        </authorList>
    </citation>
    <scope>NUCLEOTIDE SEQUENCE</scope>
    <source>
        <strain evidence="1">IBT 16849</strain>
    </source>
</reference>
<keyword evidence="2" id="KW-1185">Reference proteome</keyword>
<name>A0A9W9JMT5_9EURO</name>
<protein>
    <submittedName>
        <fullName evidence="1">Uncharacterized protein</fullName>
    </submittedName>
</protein>